<dbReference type="EMBL" id="QGNW01001972">
    <property type="protein sequence ID" value="RVW26988.1"/>
    <property type="molecule type" value="Genomic_DNA"/>
</dbReference>
<protein>
    <recommendedName>
        <fullName evidence="5">RAB6-interacting golgin</fullName>
    </recommendedName>
</protein>
<comment type="caution">
    <text evidence="3">The sequence shown here is derived from an EMBL/GenBank/DDBJ whole genome shotgun (WGS) entry which is preliminary data.</text>
</comment>
<proteinExistence type="predicted"/>
<dbReference type="PANTHER" id="PTHR35315:SF1">
    <property type="entry name" value="RAB6-INTERACTING GOLGIN"/>
    <property type="match status" value="1"/>
</dbReference>
<feature type="compositionally biased region" description="Polar residues" evidence="2">
    <location>
        <begin position="290"/>
        <end position="300"/>
    </location>
</feature>
<evidence type="ECO:0008006" key="5">
    <source>
        <dbReference type="Google" id="ProtNLM"/>
    </source>
</evidence>
<feature type="coiled-coil region" evidence="1">
    <location>
        <begin position="42"/>
        <end position="97"/>
    </location>
</feature>
<reference evidence="3 4" key="1">
    <citation type="journal article" date="2018" name="PLoS Genet.">
        <title>Population sequencing reveals clonal diversity and ancestral inbreeding in the grapevine cultivar Chardonnay.</title>
        <authorList>
            <person name="Roach M.J."/>
            <person name="Johnson D.L."/>
            <person name="Bohlmann J."/>
            <person name="van Vuuren H.J."/>
            <person name="Jones S.J."/>
            <person name="Pretorius I.S."/>
            <person name="Schmidt S.A."/>
            <person name="Borneman A.R."/>
        </authorList>
    </citation>
    <scope>NUCLEOTIDE SEQUENCE [LARGE SCALE GENOMIC DNA]</scope>
    <source>
        <strain evidence="4">cv. Chardonnay</strain>
        <tissue evidence="3">Leaf</tissue>
    </source>
</reference>
<feature type="region of interest" description="Disordered" evidence="2">
    <location>
        <begin position="245"/>
        <end position="345"/>
    </location>
</feature>
<evidence type="ECO:0000313" key="4">
    <source>
        <dbReference type="Proteomes" id="UP000288805"/>
    </source>
</evidence>
<dbReference type="Proteomes" id="UP000288805">
    <property type="component" value="Unassembled WGS sequence"/>
</dbReference>
<evidence type="ECO:0000256" key="2">
    <source>
        <dbReference type="SAM" id="MobiDB-lite"/>
    </source>
</evidence>
<organism evidence="3 4">
    <name type="scientific">Vitis vinifera</name>
    <name type="common">Grape</name>
    <dbReference type="NCBI Taxonomy" id="29760"/>
    <lineage>
        <taxon>Eukaryota</taxon>
        <taxon>Viridiplantae</taxon>
        <taxon>Streptophyta</taxon>
        <taxon>Embryophyta</taxon>
        <taxon>Tracheophyta</taxon>
        <taxon>Spermatophyta</taxon>
        <taxon>Magnoliopsida</taxon>
        <taxon>eudicotyledons</taxon>
        <taxon>Gunneridae</taxon>
        <taxon>Pentapetalae</taxon>
        <taxon>rosids</taxon>
        <taxon>Vitales</taxon>
        <taxon>Vitaceae</taxon>
        <taxon>Viteae</taxon>
        <taxon>Vitis</taxon>
    </lineage>
</organism>
<accession>A0A438CUV4</accession>
<dbReference type="PANTHER" id="PTHR35315">
    <property type="entry name" value="ACI13"/>
    <property type="match status" value="1"/>
</dbReference>
<sequence length="345" mass="37467">MLLLLCPRYIEENYSKIRDVERELSNLTFELKLTAGPKKAALELLRKKIEMSTERISVAKQKEEQARKVWEAASKAVKDEEAVKQKLCDDLSQLVQESSHTQFSRLEELKRRLEALNPSRASISGSHGQVNNLPEDVDLPPRSLCGATAPSNNTGQRDDRKMMLSQQTLCSCIFLKSASISLHIANAPIFHRRGTSLGETQLANSNQQEESILFDKITNIRKDAFLRPVKYPDLLGASCCGHDQHPEDGKLLPQPQSSTVPDASSAPLIVDPAGGAGENVANQGNGGNVPATNGHNQQPNVEGEGRGKKKSFIQGRGRGIGAVPKGRGSSAPGWTGAGFDVDGRT</sequence>
<evidence type="ECO:0000256" key="1">
    <source>
        <dbReference type="SAM" id="Coils"/>
    </source>
</evidence>
<dbReference type="AlphaFoldDB" id="A0A438CUV4"/>
<gene>
    <name evidence="3" type="ORF">CK203_105618</name>
</gene>
<name>A0A438CUV4_VITVI</name>
<evidence type="ECO:0000313" key="3">
    <source>
        <dbReference type="EMBL" id="RVW26988.1"/>
    </source>
</evidence>
<keyword evidence="1" id="KW-0175">Coiled coil</keyword>